<gene>
    <name evidence="3" type="ORF">GCM10010531_02730</name>
</gene>
<feature type="compositionally biased region" description="Low complexity" evidence="1">
    <location>
        <begin position="17"/>
        <end position="40"/>
    </location>
</feature>
<evidence type="ECO:0000256" key="1">
    <source>
        <dbReference type="SAM" id="MobiDB-lite"/>
    </source>
</evidence>
<protein>
    <recommendedName>
        <fullName evidence="2">DUF7373 domain-containing protein</fullName>
    </recommendedName>
</protein>
<accession>A0ABP6NRC2</accession>
<dbReference type="Pfam" id="PF24088">
    <property type="entry name" value="DUF7373"/>
    <property type="match status" value="1"/>
</dbReference>
<dbReference type="EMBL" id="BAAAVV010000001">
    <property type="protein sequence ID" value="GAA3155022.1"/>
    <property type="molecule type" value="Genomic_DNA"/>
</dbReference>
<evidence type="ECO:0000313" key="4">
    <source>
        <dbReference type="Proteomes" id="UP001499924"/>
    </source>
</evidence>
<sequence length="377" mass="39709">MLAGLLAGCTTTVRGVATPASPTATSAAPTSAAGPSNSPAEQGAVLEAHRLASVTSLIPVTFPERTGSCPRASGPFVEAGELEDAYFDYGTADILDRHGFVAAWSECNRVTGAARATVSAIVELADEAAVEQAAEELAAANVANGFVRVPVPGFDSPAVAQDDQASQYVLAFVPVGPVLAICYHTSLRDQGIAEISRLMTDQVALLRSFRPTAPADRPQLPTDPQDLARLVLEPPGEPTPLTGPYDLEGALRLATDPVAERELLTAHNLSGYYLRQGRRDDVFATVRLWSFPNQAAAEAVHGGLVQLDETAGDRPFTSTTVPEAVCYAVRSGTSDVLRCRIQALEYLAAVSVNDPDRASATATMDQLLRDQLDLIDG</sequence>
<feature type="region of interest" description="Disordered" evidence="1">
    <location>
        <begin position="17"/>
        <end position="41"/>
    </location>
</feature>
<dbReference type="Proteomes" id="UP001499924">
    <property type="component" value="Unassembled WGS sequence"/>
</dbReference>
<comment type="caution">
    <text evidence="3">The sequence shown here is derived from an EMBL/GenBank/DDBJ whole genome shotgun (WGS) entry which is preliminary data.</text>
</comment>
<keyword evidence="4" id="KW-1185">Reference proteome</keyword>
<reference evidence="4" key="1">
    <citation type="journal article" date="2019" name="Int. J. Syst. Evol. Microbiol.">
        <title>The Global Catalogue of Microorganisms (GCM) 10K type strain sequencing project: providing services to taxonomists for standard genome sequencing and annotation.</title>
        <authorList>
            <consortium name="The Broad Institute Genomics Platform"/>
            <consortium name="The Broad Institute Genome Sequencing Center for Infectious Disease"/>
            <person name="Wu L."/>
            <person name="Ma J."/>
        </authorList>
    </citation>
    <scope>NUCLEOTIDE SEQUENCE [LARGE SCALE GENOMIC DNA]</scope>
    <source>
        <strain evidence="4">JCM 15614</strain>
    </source>
</reference>
<feature type="domain" description="DUF7373" evidence="2">
    <location>
        <begin position="38"/>
        <end position="221"/>
    </location>
</feature>
<evidence type="ECO:0000259" key="2">
    <source>
        <dbReference type="Pfam" id="PF24088"/>
    </source>
</evidence>
<organism evidence="3 4">
    <name type="scientific">Blastococcus jejuensis</name>
    <dbReference type="NCBI Taxonomy" id="351224"/>
    <lineage>
        <taxon>Bacteria</taxon>
        <taxon>Bacillati</taxon>
        <taxon>Actinomycetota</taxon>
        <taxon>Actinomycetes</taxon>
        <taxon>Geodermatophilales</taxon>
        <taxon>Geodermatophilaceae</taxon>
        <taxon>Blastococcus</taxon>
    </lineage>
</organism>
<dbReference type="InterPro" id="IPR055797">
    <property type="entry name" value="DUF7373"/>
</dbReference>
<evidence type="ECO:0000313" key="3">
    <source>
        <dbReference type="EMBL" id="GAA3155022.1"/>
    </source>
</evidence>
<name>A0ABP6NRC2_9ACTN</name>
<proteinExistence type="predicted"/>